<dbReference type="EMBL" id="QJKF01000001">
    <property type="protein sequence ID" value="PXX71592.1"/>
    <property type="molecule type" value="Genomic_DNA"/>
</dbReference>
<evidence type="ECO:0008006" key="3">
    <source>
        <dbReference type="Google" id="ProtNLM"/>
    </source>
</evidence>
<name>A0A318KH53_9NOCA</name>
<gene>
    <name evidence="1" type="ORF">DFR70_1011026</name>
</gene>
<dbReference type="Gene3D" id="3.40.50.300">
    <property type="entry name" value="P-loop containing nucleotide triphosphate hydrolases"/>
    <property type="match status" value="1"/>
</dbReference>
<dbReference type="SUPFAM" id="SSF52540">
    <property type="entry name" value="P-loop containing nucleoside triphosphate hydrolases"/>
    <property type="match status" value="1"/>
</dbReference>
<evidence type="ECO:0000313" key="1">
    <source>
        <dbReference type="EMBL" id="PXX71592.1"/>
    </source>
</evidence>
<sequence length="452" mass="49177">MTIEAIQTTAPATRGAGTADDHVAFCRAVRSRYPLGREGRHGLPTFRRVVVIVSSSRGGSSLLYELLRSTGAFLSLGGEHSVLYKLHGLGLPAGADVFDGTITDAADPSGFRADLAADVTTGTERTPIRPGDWDPAVLADRFVRVLAQQWTPCSLSIENAWAIVHDTIARWRQRACGPTQLLMASVRALRLAGWPIDPWYFDVDPAIVASAFSELAPPAGPPPGLTRTVEAPPFLIPGLAPLPGPADLDRPLLLKASMDAYRLAALPHLFPQSELTVVHLVRNPAAAINGLIDGWRDRGFFSYNLSDRAELRIPGYSGTAGWSTQWWNFDLPPGWRDLIDRPLPLVCAAQWTAAHSHILDALEATALPALRVRAEDVMDDATRQAAIDAILRHCRLRARRPARSGVIMASQRPEPGRWRRRRALLEPIIADGAVRTCALRLGYDPAASAGWK</sequence>
<evidence type="ECO:0000313" key="2">
    <source>
        <dbReference type="Proteomes" id="UP000247569"/>
    </source>
</evidence>
<dbReference type="RefSeq" id="WP_040743635.1">
    <property type="nucleotide sequence ID" value="NZ_QJKF01000001.1"/>
</dbReference>
<dbReference type="OrthoDB" id="1441538at2"/>
<reference evidence="1 2" key="1">
    <citation type="submission" date="2018-05" db="EMBL/GenBank/DDBJ databases">
        <title>Genomic Encyclopedia of Type Strains, Phase IV (KMG-IV): sequencing the most valuable type-strain genomes for metagenomic binning, comparative biology and taxonomic classification.</title>
        <authorList>
            <person name="Goeker M."/>
        </authorList>
    </citation>
    <scope>NUCLEOTIDE SEQUENCE [LARGE SCALE GENOMIC DNA]</scope>
    <source>
        <strain evidence="1 2">DSM 44704</strain>
    </source>
</reference>
<organism evidence="1 2">
    <name type="scientific">Nocardia tenerifensis</name>
    <dbReference type="NCBI Taxonomy" id="228006"/>
    <lineage>
        <taxon>Bacteria</taxon>
        <taxon>Bacillati</taxon>
        <taxon>Actinomycetota</taxon>
        <taxon>Actinomycetes</taxon>
        <taxon>Mycobacteriales</taxon>
        <taxon>Nocardiaceae</taxon>
        <taxon>Nocardia</taxon>
    </lineage>
</organism>
<comment type="caution">
    <text evidence="1">The sequence shown here is derived from an EMBL/GenBank/DDBJ whole genome shotgun (WGS) entry which is preliminary data.</text>
</comment>
<protein>
    <recommendedName>
        <fullName evidence="3">Sulfotransferase family protein</fullName>
    </recommendedName>
</protein>
<dbReference type="InterPro" id="IPR027417">
    <property type="entry name" value="P-loop_NTPase"/>
</dbReference>
<dbReference type="AlphaFoldDB" id="A0A318KH53"/>
<proteinExistence type="predicted"/>
<accession>A0A318KH53</accession>
<dbReference type="Proteomes" id="UP000247569">
    <property type="component" value="Unassembled WGS sequence"/>
</dbReference>
<keyword evidence="2" id="KW-1185">Reference proteome</keyword>